<protein>
    <submittedName>
        <fullName evidence="3">NADPH-dependent ferric siderophore reductase, contains FAD-binding and SIP domains</fullName>
    </submittedName>
</protein>
<gene>
    <name evidence="3" type="ORF">SAMN04488244_109146</name>
</gene>
<dbReference type="InterPro" id="IPR039261">
    <property type="entry name" value="FNR_nucleotide-bd"/>
</dbReference>
<dbReference type="AlphaFoldDB" id="A0A1H5YLV4"/>
<proteinExistence type="inferred from homology"/>
<dbReference type="SUPFAM" id="SSF63380">
    <property type="entry name" value="Riboflavin synthase domain-like"/>
    <property type="match status" value="1"/>
</dbReference>
<evidence type="ECO:0000259" key="2">
    <source>
        <dbReference type="PROSITE" id="PS51384"/>
    </source>
</evidence>
<evidence type="ECO:0000313" key="3">
    <source>
        <dbReference type="EMBL" id="SEG24622.1"/>
    </source>
</evidence>
<dbReference type="Gene3D" id="2.40.30.10">
    <property type="entry name" value="Translation factors"/>
    <property type="match status" value="1"/>
</dbReference>
<dbReference type="PROSITE" id="PS51384">
    <property type="entry name" value="FAD_FR"/>
    <property type="match status" value="1"/>
</dbReference>
<dbReference type="OrthoDB" id="9814826at2"/>
<feature type="domain" description="FAD-binding FR-type" evidence="2">
    <location>
        <begin position="4"/>
        <end position="123"/>
    </location>
</feature>
<dbReference type="InterPro" id="IPR013113">
    <property type="entry name" value="SIP_FAD-bd"/>
</dbReference>
<dbReference type="Pfam" id="PF04954">
    <property type="entry name" value="SIP"/>
    <property type="match status" value="1"/>
</dbReference>
<dbReference type="InterPro" id="IPR039374">
    <property type="entry name" value="SIP_fam"/>
</dbReference>
<comment type="similarity">
    <text evidence="1">Belongs to the SIP oxidoreductase family.</text>
</comment>
<dbReference type="GO" id="GO:0016491">
    <property type="term" value="F:oxidoreductase activity"/>
    <property type="evidence" value="ECO:0007669"/>
    <property type="project" value="InterPro"/>
</dbReference>
<dbReference type="RefSeq" id="WP_103880437.1">
    <property type="nucleotide sequence ID" value="NZ_FNVG01000009.1"/>
</dbReference>
<name>A0A1H5YLV4_9VIBR</name>
<dbReference type="Proteomes" id="UP000236721">
    <property type="component" value="Unassembled WGS sequence"/>
</dbReference>
<dbReference type="InterPro" id="IPR017927">
    <property type="entry name" value="FAD-bd_FR_type"/>
</dbReference>
<accession>A0A1H5YLV4</accession>
<evidence type="ECO:0000256" key="1">
    <source>
        <dbReference type="ARBA" id="ARBA00035644"/>
    </source>
</evidence>
<dbReference type="PANTHER" id="PTHR30157:SF0">
    <property type="entry name" value="NADPH-DEPENDENT FERRIC-CHELATE REDUCTASE"/>
    <property type="match status" value="1"/>
</dbReference>
<keyword evidence="4" id="KW-1185">Reference proteome</keyword>
<evidence type="ECO:0000313" key="4">
    <source>
        <dbReference type="Proteomes" id="UP000236721"/>
    </source>
</evidence>
<dbReference type="InterPro" id="IPR017938">
    <property type="entry name" value="Riboflavin_synthase-like_b-brl"/>
</dbReference>
<dbReference type="CDD" id="cd06193">
    <property type="entry name" value="siderophore_interacting"/>
    <property type="match status" value="1"/>
</dbReference>
<dbReference type="Pfam" id="PF08021">
    <property type="entry name" value="FAD_binding_9"/>
    <property type="match status" value="1"/>
</dbReference>
<dbReference type="Gene3D" id="3.40.50.80">
    <property type="entry name" value="Nucleotide-binding domain of ferredoxin-NADP reductase (FNR) module"/>
    <property type="match status" value="1"/>
</dbReference>
<dbReference type="EMBL" id="FNVG01000009">
    <property type="protein sequence ID" value="SEG24622.1"/>
    <property type="molecule type" value="Genomic_DNA"/>
</dbReference>
<organism evidence="3 4">
    <name type="scientific">Vibrio hangzhouensis</name>
    <dbReference type="NCBI Taxonomy" id="462991"/>
    <lineage>
        <taxon>Bacteria</taxon>
        <taxon>Pseudomonadati</taxon>
        <taxon>Pseudomonadota</taxon>
        <taxon>Gammaproteobacteria</taxon>
        <taxon>Vibrionales</taxon>
        <taxon>Vibrionaceae</taxon>
        <taxon>Vibrio</taxon>
    </lineage>
</organism>
<reference evidence="4" key="1">
    <citation type="submission" date="2016-10" db="EMBL/GenBank/DDBJ databases">
        <authorList>
            <person name="Varghese N."/>
            <person name="Submissions S."/>
        </authorList>
    </citation>
    <scope>NUCLEOTIDE SEQUENCE [LARGE SCALE GENOMIC DNA]</scope>
    <source>
        <strain evidence="4">CGMCC 1.7062</strain>
    </source>
</reference>
<dbReference type="InterPro" id="IPR007037">
    <property type="entry name" value="SIP_rossman_dom"/>
</dbReference>
<dbReference type="PANTHER" id="PTHR30157">
    <property type="entry name" value="FERRIC REDUCTASE, NADPH-DEPENDENT"/>
    <property type="match status" value="1"/>
</dbReference>
<sequence length="257" mass="29347">MKKPTPKTITVIDIHALSPNILRISFQSEALKHFPEDSEGGYFKFLFDEEGQVLVGPLKDNAKPKMRTYTIRNLELLSGKMDVDFVTHVTDDKMCGFGARWAMSAEVGDTISIVGPGKVQEVNLDKDWFFFSADMTSLPTLAAKLEKLPSHVKGYAVIQATDSRDQQSVRAPDGIKVIWTTESLSTVSMQQPWLDGEPFVWCACEFDEMRALRQYFRNEKEVNRQDIYISSYWKRGVAEDGHKVIKKRDHDEFENTK</sequence>